<gene>
    <name evidence="2" type="ORF">EDE15_2793</name>
</gene>
<accession>A0A428MKN5</accession>
<keyword evidence="1" id="KW-0812">Transmembrane</keyword>
<organism evidence="2 3">
    <name type="scientific">Edaphobacter aggregans</name>
    <dbReference type="NCBI Taxonomy" id="570835"/>
    <lineage>
        <taxon>Bacteria</taxon>
        <taxon>Pseudomonadati</taxon>
        <taxon>Acidobacteriota</taxon>
        <taxon>Terriglobia</taxon>
        <taxon>Terriglobales</taxon>
        <taxon>Acidobacteriaceae</taxon>
        <taxon>Edaphobacter</taxon>
    </lineage>
</organism>
<proteinExistence type="predicted"/>
<evidence type="ECO:0000313" key="2">
    <source>
        <dbReference type="EMBL" id="RSL17263.1"/>
    </source>
</evidence>
<dbReference type="Proteomes" id="UP000269669">
    <property type="component" value="Unassembled WGS sequence"/>
</dbReference>
<feature type="transmembrane region" description="Helical" evidence="1">
    <location>
        <begin position="12"/>
        <end position="32"/>
    </location>
</feature>
<evidence type="ECO:0000313" key="3">
    <source>
        <dbReference type="Proteomes" id="UP000269669"/>
    </source>
</evidence>
<sequence>MTNVWSKRFELIRGFGWIALAGLLLGVIAALTSGDVRFWSALLGVLFFLPAFLYTYVVVIWHWKDRYRGKHSDFWGAAILLETSGWLKLIYLFRHLIPDMRHSGRYADSSHLGQQFPMNALNPSRQE</sequence>
<feature type="transmembrane region" description="Helical" evidence="1">
    <location>
        <begin position="38"/>
        <end position="62"/>
    </location>
</feature>
<comment type="caution">
    <text evidence="2">The sequence shown here is derived from an EMBL/GenBank/DDBJ whole genome shotgun (WGS) entry which is preliminary data.</text>
</comment>
<evidence type="ECO:0000256" key="1">
    <source>
        <dbReference type="SAM" id="Phobius"/>
    </source>
</evidence>
<protein>
    <submittedName>
        <fullName evidence="2">Uncharacterized protein</fullName>
    </submittedName>
</protein>
<keyword evidence="1" id="KW-1133">Transmembrane helix</keyword>
<keyword evidence="3" id="KW-1185">Reference proteome</keyword>
<dbReference type="AlphaFoldDB" id="A0A428MKN5"/>
<dbReference type="EMBL" id="RSDW01000001">
    <property type="protein sequence ID" value="RSL17263.1"/>
    <property type="molecule type" value="Genomic_DNA"/>
</dbReference>
<name>A0A428MKN5_9BACT</name>
<keyword evidence="1" id="KW-0472">Membrane</keyword>
<reference evidence="2 3" key="1">
    <citation type="submission" date="2018-12" db="EMBL/GenBank/DDBJ databases">
        <title>Sequencing of bacterial isolates from soil warming experiment in Harvard Forest, Massachusetts, USA.</title>
        <authorList>
            <person name="Deangelis K."/>
        </authorList>
    </citation>
    <scope>NUCLEOTIDE SEQUENCE [LARGE SCALE GENOMIC DNA]</scope>
    <source>
        <strain evidence="2 3">EB153</strain>
    </source>
</reference>